<gene>
    <name evidence="2" type="ORF">RR46_00624</name>
</gene>
<evidence type="ECO:0000313" key="3">
    <source>
        <dbReference type="Proteomes" id="UP000053268"/>
    </source>
</evidence>
<feature type="compositionally biased region" description="Basic residues" evidence="1">
    <location>
        <begin position="1"/>
        <end position="19"/>
    </location>
</feature>
<evidence type="ECO:0000313" key="2">
    <source>
        <dbReference type="EMBL" id="KPJ00071.1"/>
    </source>
</evidence>
<organism evidence="2 3">
    <name type="scientific">Papilio xuthus</name>
    <name type="common">Asian swallowtail butterfly</name>
    <dbReference type="NCBI Taxonomy" id="66420"/>
    <lineage>
        <taxon>Eukaryota</taxon>
        <taxon>Metazoa</taxon>
        <taxon>Ecdysozoa</taxon>
        <taxon>Arthropoda</taxon>
        <taxon>Hexapoda</taxon>
        <taxon>Insecta</taxon>
        <taxon>Pterygota</taxon>
        <taxon>Neoptera</taxon>
        <taxon>Endopterygota</taxon>
        <taxon>Lepidoptera</taxon>
        <taxon>Glossata</taxon>
        <taxon>Ditrysia</taxon>
        <taxon>Papilionoidea</taxon>
        <taxon>Papilionidae</taxon>
        <taxon>Papilioninae</taxon>
        <taxon>Papilio</taxon>
    </lineage>
</organism>
<reference evidence="2 3" key="1">
    <citation type="journal article" date="2015" name="Nat. Commun.">
        <title>Outbred genome sequencing and CRISPR/Cas9 gene editing in butterflies.</title>
        <authorList>
            <person name="Li X."/>
            <person name="Fan D."/>
            <person name="Zhang W."/>
            <person name="Liu G."/>
            <person name="Zhang L."/>
            <person name="Zhao L."/>
            <person name="Fang X."/>
            <person name="Chen L."/>
            <person name="Dong Y."/>
            <person name="Chen Y."/>
            <person name="Ding Y."/>
            <person name="Zhao R."/>
            <person name="Feng M."/>
            <person name="Zhu Y."/>
            <person name="Feng Y."/>
            <person name="Jiang X."/>
            <person name="Zhu D."/>
            <person name="Xiang H."/>
            <person name="Feng X."/>
            <person name="Li S."/>
            <person name="Wang J."/>
            <person name="Zhang G."/>
            <person name="Kronforst M.R."/>
            <person name="Wang W."/>
        </authorList>
    </citation>
    <scope>NUCLEOTIDE SEQUENCE [LARGE SCALE GENOMIC DNA]</scope>
    <source>
        <strain evidence="2">Ya'a_city_454_Px</strain>
        <tissue evidence="2">Whole body</tissue>
    </source>
</reference>
<evidence type="ECO:0000256" key="1">
    <source>
        <dbReference type="SAM" id="MobiDB-lite"/>
    </source>
</evidence>
<sequence>MRRALIRRRRLNRRRRRPSPRTPRNTWGVLQLETPAMQAANPDSPPAELLNEGFCFRIADCMSLQHLCYKV</sequence>
<proteinExistence type="predicted"/>
<dbReference type="EMBL" id="KQ459509">
    <property type="protein sequence ID" value="KPJ00071.1"/>
    <property type="molecule type" value="Genomic_DNA"/>
</dbReference>
<keyword evidence="3" id="KW-1185">Reference proteome</keyword>
<dbReference type="Proteomes" id="UP000053268">
    <property type="component" value="Unassembled WGS sequence"/>
</dbReference>
<feature type="region of interest" description="Disordered" evidence="1">
    <location>
        <begin position="1"/>
        <end position="26"/>
    </location>
</feature>
<accession>A0A0N1IB41</accession>
<name>A0A0N1IB41_PAPXU</name>
<protein>
    <submittedName>
        <fullName evidence="2">Uncharacterized protein</fullName>
    </submittedName>
</protein>
<dbReference type="AlphaFoldDB" id="A0A0N1IB41"/>